<dbReference type="PANTHER" id="PTHR36919">
    <property type="entry name" value="BLR1215 PROTEIN"/>
    <property type="match status" value="1"/>
</dbReference>
<protein>
    <recommendedName>
        <fullName evidence="2">DUF2147 domain-containing protein</fullName>
    </recommendedName>
</protein>
<dbReference type="Proteomes" id="UP001500713">
    <property type="component" value="Unassembled WGS sequence"/>
</dbReference>
<dbReference type="EMBL" id="BAAAEM010000002">
    <property type="protein sequence ID" value="GAA0465262.1"/>
    <property type="molecule type" value="Genomic_DNA"/>
</dbReference>
<evidence type="ECO:0000256" key="1">
    <source>
        <dbReference type="SAM" id="SignalP"/>
    </source>
</evidence>
<keyword evidence="4" id="KW-1185">Reference proteome</keyword>
<evidence type="ECO:0000313" key="4">
    <source>
        <dbReference type="Proteomes" id="UP001500713"/>
    </source>
</evidence>
<name>A0ABN1A1G4_9SPHN</name>
<evidence type="ECO:0000259" key="2">
    <source>
        <dbReference type="Pfam" id="PF09917"/>
    </source>
</evidence>
<dbReference type="Pfam" id="PF09917">
    <property type="entry name" value="DUF2147"/>
    <property type="match status" value="1"/>
</dbReference>
<organism evidence="3 4">
    <name type="scientific">Parasphingorhabdus litoris</name>
    <dbReference type="NCBI Taxonomy" id="394733"/>
    <lineage>
        <taxon>Bacteria</taxon>
        <taxon>Pseudomonadati</taxon>
        <taxon>Pseudomonadota</taxon>
        <taxon>Alphaproteobacteria</taxon>
        <taxon>Sphingomonadales</taxon>
        <taxon>Sphingomonadaceae</taxon>
        <taxon>Parasphingorhabdus</taxon>
    </lineage>
</organism>
<dbReference type="InterPro" id="IPR019223">
    <property type="entry name" value="DUF2147"/>
</dbReference>
<reference evidence="3 4" key="1">
    <citation type="journal article" date="2019" name="Int. J. Syst. Evol. Microbiol.">
        <title>The Global Catalogue of Microorganisms (GCM) 10K type strain sequencing project: providing services to taxonomists for standard genome sequencing and annotation.</title>
        <authorList>
            <consortium name="The Broad Institute Genomics Platform"/>
            <consortium name="The Broad Institute Genome Sequencing Center for Infectious Disease"/>
            <person name="Wu L."/>
            <person name="Ma J."/>
        </authorList>
    </citation>
    <scope>NUCLEOTIDE SEQUENCE [LARGE SCALE GENOMIC DNA]</scope>
    <source>
        <strain evidence="3 4">JCM 14162</strain>
    </source>
</reference>
<dbReference type="PANTHER" id="PTHR36919:SF2">
    <property type="entry name" value="BLL6627 PROTEIN"/>
    <property type="match status" value="1"/>
</dbReference>
<proteinExistence type="predicted"/>
<gene>
    <name evidence="3" type="ORF">GCM10009096_02290</name>
</gene>
<comment type="caution">
    <text evidence="3">The sequence shown here is derived from an EMBL/GenBank/DDBJ whole genome shotgun (WGS) entry which is preliminary data.</text>
</comment>
<accession>A0ABN1A1G4</accession>
<dbReference type="Gene3D" id="2.40.128.520">
    <property type="match status" value="1"/>
</dbReference>
<sequence length="147" mass="16322">MKLIAAVMALPLMAISSLPNEDPPFQPYDILGIFLTDEGSTLVEIFDCGDGSPCGRFLWFHPDAPPKGARKHTRFGDPGRPLLGSLMLNGFSRRNEDWRGGKIYDSDNDKTYHARLKRLPDGSLQVKGCIGLFCQTQVWTSVIVDQP</sequence>
<feature type="signal peptide" evidence="1">
    <location>
        <begin position="1"/>
        <end position="21"/>
    </location>
</feature>
<feature type="domain" description="DUF2147" evidence="2">
    <location>
        <begin position="32"/>
        <end position="140"/>
    </location>
</feature>
<evidence type="ECO:0000313" key="3">
    <source>
        <dbReference type="EMBL" id="GAA0465262.1"/>
    </source>
</evidence>
<keyword evidence="1" id="KW-0732">Signal</keyword>
<feature type="chain" id="PRO_5047041529" description="DUF2147 domain-containing protein" evidence="1">
    <location>
        <begin position="22"/>
        <end position="147"/>
    </location>
</feature>